<dbReference type="Pfam" id="PF07638">
    <property type="entry name" value="Sigma70_ECF"/>
    <property type="match status" value="1"/>
</dbReference>
<protein>
    <submittedName>
        <fullName evidence="5">Sigma-70 family RNA polymerase sigma factor</fullName>
    </submittedName>
</protein>
<dbReference type="InterPro" id="IPR039425">
    <property type="entry name" value="RNA_pol_sigma-70-like"/>
</dbReference>
<dbReference type="InterPro" id="IPR014284">
    <property type="entry name" value="RNA_pol_sigma-70_dom"/>
</dbReference>
<dbReference type="GO" id="GO:0016987">
    <property type="term" value="F:sigma factor activity"/>
    <property type="evidence" value="ECO:0007669"/>
    <property type="project" value="UniProtKB-KW"/>
</dbReference>
<dbReference type="InterPro" id="IPR013324">
    <property type="entry name" value="RNA_pol_sigma_r3/r4-like"/>
</dbReference>
<accession>A0A7Y2H1I1</accession>
<dbReference type="PANTHER" id="PTHR43133">
    <property type="entry name" value="RNA POLYMERASE ECF-TYPE SIGMA FACTO"/>
    <property type="match status" value="1"/>
</dbReference>
<dbReference type="EMBL" id="JABDJR010000101">
    <property type="protein sequence ID" value="NNF05662.1"/>
    <property type="molecule type" value="Genomic_DNA"/>
</dbReference>
<dbReference type="Gene3D" id="1.10.10.10">
    <property type="entry name" value="Winged helix-like DNA-binding domain superfamily/Winged helix DNA-binding domain"/>
    <property type="match status" value="1"/>
</dbReference>
<evidence type="ECO:0000313" key="6">
    <source>
        <dbReference type="Proteomes" id="UP000547674"/>
    </source>
</evidence>
<evidence type="ECO:0000256" key="2">
    <source>
        <dbReference type="ARBA" id="ARBA00023082"/>
    </source>
</evidence>
<dbReference type="PANTHER" id="PTHR43133:SF39">
    <property type="entry name" value="SIMILAR TO RNA POLYMERASE SIGMA-E FACTOR"/>
    <property type="match status" value="1"/>
</dbReference>
<dbReference type="InterPro" id="IPR011517">
    <property type="entry name" value="RNA_pol_sigma70_ECF-like"/>
</dbReference>
<reference evidence="5 6" key="1">
    <citation type="submission" date="2020-03" db="EMBL/GenBank/DDBJ databases">
        <title>Metabolic flexibility allows generalist bacteria to become dominant in a frequently disturbed ecosystem.</title>
        <authorList>
            <person name="Chen Y.-J."/>
            <person name="Leung P.M."/>
            <person name="Bay S.K."/>
            <person name="Hugenholtz P."/>
            <person name="Kessler A.J."/>
            <person name="Shelley G."/>
            <person name="Waite D.W."/>
            <person name="Cook P.L."/>
            <person name="Greening C."/>
        </authorList>
    </citation>
    <scope>NUCLEOTIDE SEQUENCE [LARGE SCALE GENOMIC DNA]</scope>
    <source>
        <strain evidence="5">SS_bin_28</strain>
    </source>
</reference>
<dbReference type="Proteomes" id="UP000547674">
    <property type="component" value="Unassembled WGS sequence"/>
</dbReference>
<keyword evidence="1" id="KW-0805">Transcription regulation</keyword>
<name>A0A7Y2H1I1_UNCEI</name>
<keyword evidence="3" id="KW-0804">Transcription</keyword>
<evidence type="ECO:0000256" key="3">
    <source>
        <dbReference type="ARBA" id="ARBA00023163"/>
    </source>
</evidence>
<feature type="domain" description="RNA polymerase sigma-70 ECF-like HTH" evidence="4">
    <location>
        <begin position="5"/>
        <end position="184"/>
    </location>
</feature>
<evidence type="ECO:0000313" key="5">
    <source>
        <dbReference type="EMBL" id="NNF05662.1"/>
    </source>
</evidence>
<dbReference type="SUPFAM" id="SSF88659">
    <property type="entry name" value="Sigma3 and sigma4 domains of RNA polymerase sigma factors"/>
    <property type="match status" value="1"/>
</dbReference>
<dbReference type="NCBIfam" id="TIGR02937">
    <property type="entry name" value="sigma70-ECF"/>
    <property type="match status" value="1"/>
</dbReference>
<dbReference type="GO" id="GO:0006352">
    <property type="term" value="P:DNA-templated transcription initiation"/>
    <property type="evidence" value="ECO:0007669"/>
    <property type="project" value="InterPro"/>
</dbReference>
<dbReference type="InterPro" id="IPR053812">
    <property type="entry name" value="HTH_Sigma70_ECF-like"/>
</dbReference>
<dbReference type="AlphaFoldDB" id="A0A7Y2H1I1"/>
<dbReference type="NCBIfam" id="TIGR02999">
    <property type="entry name" value="Sig-70_X6"/>
    <property type="match status" value="1"/>
</dbReference>
<comment type="caution">
    <text evidence="5">The sequence shown here is derived from an EMBL/GenBank/DDBJ whole genome shotgun (WGS) entry which is preliminary data.</text>
</comment>
<keyword evidence="2" id="KW-0731">Sigma factor</keyword>
<evidence type="ECO:0000259" key="4">
    <source>
        <dbReference type="Pfam" id="PF07638"/>
    </source>
</evidence>
<sequence length="191" mass="21962">MADRNNFTELMHKVAEGDPRALDQALPMVYNELRALAGYHLQAERKDHTLQPTALVHEVYLKMLDQRSVAWESRSHFIRIAATQIRRILVDYARARNREKRGGGLIQVTLDEGVAVEQLAWDILDLDKALDKLNELSEEDRVVVELKYFGGLTEPEIGKLLDVNERTVRRRWSFARAWLFNELKEGGPAPS</sequence>
<proteinExistence type="predicted"/>
<organism evidence="5 6">
    <name type="scientific">Eiseniibacteriota bacterium</name>
    <dbReference type="NCBI Taxonomy" id="2212470"/>
    <lineage>
        <taxon>Bacteria</taxon>
        <taxon>Candidatus Eiseniibacteriota</taxon>
    </lineage>
</organism>
<gene>
    <name evidence="5" type="ORF">HKN21_02765</name>
</gene>
<evidence type="ECO:0000256" key="1">
    <source>
        <dbReference type="ARBA" id="ARBA00023015"/>
    </source>
</evidence>
<dbReference type="CDD" id="cd06171">
    <property type="entry name" value="Sigma70_r4"/>
    <property type="match status" value="1"/>
</dbReference>
<dbReference type="InterPro" id="IPR036388">
    <property type="entry name" value="WH-like_DNA-bd_sf"/>
</dbReference>